<dbReference type="EMBL" id="DVIT01000056">
    <property type="protein sequence ID" value="HIS48426.1"/>
    <property type="molecule type" value="Genomic_DNA"/>
</dbReference>
<reference evidence="2" key="2">
    <citation type="journal article" date="2021" name="PeerJ">
        <title>Extensive microbial diversity within the chicken gut microbiome revealed by metagenomics and culture.</title>
        <authorList>
            <person name="Gilroy R."/>
            <person name="Ravi A."/>
            <person name="Getino M."/>
            <person name="Pursley I."/>
            <person name="Horton D.L."/>
            <person name="Alikhan N.F."/>
            <person name="Baker D."/>
            <person name="Gharbi K."/>
            <person name="Hall N."/>
            <person name="Watson M."/>
            <person name="Adriaenssens E.M."/>
            <person name="Foster-Nyarko E."/>
            <person name="Jarju S."/>
            <person name="Secka A."/>
            <person name="Antonio M."/>
            <person name="Oren A."/>
            <person name="Chaudhuri R.R."/>
            <person name="La Ragione R."/>
            <person name="Hildebrand F."/>
            <person name="Pallen M.J."/>
        </authorList>
    </citation>
    <scope>NUCLEOTIDE SEQUENCE</scope>
    <source>
        <strain evidence="2">CHK178-757</strain>
    </source>
</reference>
<feature type="transmembrane region" description="Helical" evidence="1">
    <location>
        <begin position="63"/>
        <end position="83"/>
    </location>
</feature>
<organism evidence="2 3">
    <name type="scientific">Candidatus Scybalocola faecigallinarum</name>
    <dbReference type="NCBI Taxonomy" id="2840941"/>
    <lineage>
        <taxon>Bacteria</taxon>
        <taxon>Bacillati</taxon>
        <taxon>Bacillota</taxon>
        <taxon>Clostridia</taxon>
        <taxon>Lachnospirales</taxon>
        <taxon>Lachnospiraceae</taxon>
        <taxon>Lachnospiraceae incertae sedis</taxon>
        <taxon>Candidatus Scybalocola (ex Gilroy et al. 2021)</taxon>
    </lineage>
</organism>
<evidence type="ECO:0000313" key="2">
    <source>
        <dbReference type="EMBL" id="HIS48426.1"/>
    </source>
</evidence>
<feature type="transmembrane region" description="Helical" evidence="1">
    <location>
        <begin position="89"/>
        <end position="107"/>
    </location>
</feature>
<reference evidence="2" key="1">
    <citation type="submission" date="2020-10" db="EMBL/GenBank/DDBJ databases">
        <authorList>
            <person name="Gilroy R."/>
        </authorList>
    </citation>
    <scope>NUCLEOTIDE SEQUENCE</scope>
    <source>
        <strain evidence="2">CHK178-757</strain>
    </source>
</reference>
<dbReference type="Proteomes" id="UP000823927">
    <property type="component" value="Unassembled WGS sequence"/>
</dbReference>
<dbReference type="AlphaFoldDB" id="A0A9D1F728"/>
<keyword evidence="1" id="KW-1133">Transmembrane helix</keyword>
<proteinExistence type="predicted"/>
<keyword evidence="1" id="KW-0472">Membrane</keyword>
<evidence type="ECO:0000256" key="1">
    <source>
        <dbReference type="SAM" id="Phobius"/>
    </source>
</evidence>
<protein>
    <submittedName>
        <fullName evidence="2">Uncharacterized protein</fullName>
    </submittedName>
</protein>
<comment type="caution">
    <text evidence="2">The sequence shown here is derived from an EMBL/GenBank/DDBJ whole genome shotgun (WGS) entry which is preliminary data.</text>
</comment>
<sequence length="207" mass="23483">MNMHKLLEDFIAQYFKEKLMPKIREDAAHMEEAYGEGRDLNHGENDRYQISAFGFQTEFMMRYMLLAFGAVSVFLLIVAVGVNPGAMEGAAIFAVFFALCLVLWGICRLRRGFIVYTKDWLYLSRGKQRQEFAMKDLGAVKVSGTLTLIFQTAPGSKLSLRVPLEGSAYVDFARFIEKNYPKIVSAVSEDAWKKAIKRHGSAWGNQM</sequence>
<keyword evidence="1" id="KW-0812">Transmembrane</keyword>
<evidence type="ECO:0000313" key="3">
    <source>
        <dbReference type="Proteomes" id="UP000823927"/>
    </source>
</evidence>
<name>A0A9D1F728_9FIRM</name>
<accession>A0A9D1F728</accession>
<gene>
    <name evidence="2" type="ORF">IAB46_12910</name>
</gene>